<evidence type="ECO:0000313" key="2">
    <source>
        <dbReference type="Proteomes" id="UP000038010"/>
    </source>
</evidence>
<protein>
    <submittedName>
        <fullName evidence="1">Uncharacterized protein</fullName>
    </submittedName>
</protein>
<dbReference type="AlphaFoldDB" id="A0A0N1H4T2"/>
<dbReference type="VEuPathDB" id="FungiDB:AB675_2999"/>
<evidence type="ECO:0000313" key="1">
    <source>
        <dbReference type="EMBL" id="KPI36476.1"/>
    </source>
</evidence>
<dbReference type="GeneID" id="28734894"/>
<gene>
    <name evidence="1" type="ORF">AB675_2999</name>
</gene>
<dbReference type="EMBL" id="LFJN01000031">
    <property type="protein sequence ID" value="KPI36476.1"/>
    <property type="molecule type" value="Genomic_DNA"/>
</dbReference>
<proteinExistence type="predicted"/>
<name>A0A0N1H4T2_9EURO</name>
<dbReference type="Proteomes" id="UP000038010">
    <property type="component" value="Unassembled WGS sequence"/>
</dbReference>
<sequence>MANPHNNLVMRLRQDRNEVLGDNAAQMILPCRTASTSTTAATSTGTATHTATATIDSAPAENTAATAAIPIPTDDQSLDEQEQRWYHALCAYVNGDSTKT</sequence>
<reference evidence="1 2" key="1">
    <citation type="submission" date="2015-06" db="EMBL/GenBank/DDBJ databases">
        <title>Draft genome of the ant-associated black yeast Phialophora attae CBS 131958.</title>
        <authorList>
            <person name="Moreno L.F."/>
            <person name="Stielow B.J."/>
            <person name="de Hoog S."/>
            <person name="Vicente V.A."/>
            <person name="Weiss V.A."/>
            <person name="de Vries M."/>
            <person name="Cruz L.M."/>
            <person name="Souza E.M."/>
        </authorList>
    </citation>
    <scope>NUCLEOTIDE SEQUENCE [LARGE SCALE GENOMIC DNA]</scope>
    <source>
        <strain evidence="1 2">CBS 131958</strain>
    </source>
</reference>
<accession>A0A0N1H4T2</accession>
<keyword evidence="2" id="KW-1185">Reference proteome</keyword>
<organism evidence="1 2">
    <name type="scientific">Cyphellophora attinorum</name>
    <dbReference type="NCBI Taxonomy" id="1664694"/>
    <lineage>
        <taxon>Eukaryota</taxon>
        <taxon>Fungi</taxon>
        <taxon>Dikarya</taxon>
        <taxon>Ascomycota</taxon>
        <taxon>Pezizomycotina</taxon>
        <taxon>Eurotiomycetes</taxon>
        <taxon>Chaetothyriomycetidae</taxon>
        <taxon>Chaetothyriales</taxon>
        <taxon>Cyphellophoraceae</taxon>
        <taxon>Cyphellophora</taxon>
    </lineage>
</organism>
<dbReference type="RefSeq" id="XP_017996439.1">
    <property type="nucleotide sequence ID" value="XM_018143014.1"/>
</dbReference>
<comment type="caution">
    <text evidence="1">The sequence shown here is derived from an EMBL/GenBank/DDBJ whole genome shotgun (WGS) entry which is preliminary data.</text>
</comment>